<feature type="compositionally biased region" description="Low complexity" evidence="2">
    <location>
        <begin position="221"/>
        <end position="233"/>
    </location>
</feature>
<evidence type="ECO:0000259" key="3">
    <source>
        <dbReference type="Pfam" id="PF18822"/>
    </source>
</evidence>
<dbReference type="RefSeq" id="WP_075053553.1">
    <property type="nucleotide sequence ID" value="NZ_CP007536.1"/>
</dbReference>
<feature type="domain" description="CdvA-like coiled-coil" evidence="3">
    <location>
        <begin position="84"/>
        <end position="205"/>
    </location>
</feature>
<dbReference type="STRING" id="926571.NVIE_001330"/>
<keyword evidence="5" id="KW-1185">Reference proteome</keyword>
<keyword evidence="4" id="KW-0131">Cell cycle</keyword>
<evidence type="ECO:0000313" key="5">
    <source>
        <dbReference type="Proteomes" id="UP000027093"/>
    </source>
</evidence>
<evidence type="ECO:0000313" key="4">
    <source>
        <dbReference type="EMBL" id="AIC14316.1"/>
    </source>
</evidence>
<organism evidence="4 5">
    <name type="scientific">Nitrososphaera viennensis EN76</name>
    <dbReference type="NCBI Taxonomy" id="926571"/>
    <lineage>
        <taxon>Archaea</taxon>
        <taxon>Nitrososphaerota</taxon>
        <taxon>Nitrososphaeria</taxon>
        <taxon>Nitrososphaerales</taxon>
        <taxon>Nitrososphaeraceae</taxon>
        <taxon>Nitrososphaera</taxon>
    </lineage>
</organism>
<dbReference type="EMBL" id="CP007536">
    <property type="protein sequence ID" value="AIC14316.1"/>
    <property type="molecule type" value="Genomic_DNA"/>
</dbReference>
<dbReference type="GeneID" id="74945395"/>
<proteinExistence type="predicted"/>
<dbReference type="HOGENOM" id="CLU_082930_0_0_2"/>
<reference evidence="4 5" key="1">
    <citation type="journal article" date="2014" name="Int. J. Syst. Evol. Microbiol.">
        <title>Nitrososphaera viennensis gen. nov., sp. nov., an aerobic and mesophilic, ammonia-oxidizing archaeon from soil and a member of the archaeal phylum Thaumarchaeota.</title>
        <authorList>
            <person name="Stieglmeier M."/>
            <person name="Klingl A."/>
            <person name="Alves R.J."/>
            <person name="Rittmann S.K."/>
            <person name="Melcher M."/>
            <person name="Leisch N."/>
            <person name="Schleper C."/>
        </authorList>
    </citation>
    <scope>NUCLEOTIDE SEQUENCE [LARGE SCALE GENOMIC DNA]</scope>
    <source>
        <strain evidence="4">EN76</strain>
    </source>
</reference>
<gene>
    <name evidence="4" type="primary">cdvA</name>
    <name evidence="4" type="ORF">NVIE_001330</name>
</gene>
<accession>A0A060HL45</accession>
<dbReference type="InterPro" id="IPR041461">
    <property type="entry name" value="CdvA_CC"/>
</dbReference>
<protein>
    <submittedName>
        <fullName evidence="4">Putative archaeal cell division protein CdvA with coiled-coil domain</fullName>
    </submittedName>
</protein>
<evidence type="ECO:0000256" key="2">
    <source>
        <dbReference type="SAM" id="MobiDB-lite"/>
    </source>
</evidence>
<dbReference type="Pfam" id="PF18822">
    <property type="entry name" value="CdvA"/>
    <property type="match status" value="1"/>
</dbReference>
<dbReference type="Proteomes" id="UP000027093">
    <property type="component" value="Chromosome"/>
</dbReference>
<dbReference type="KEGG" id="nvn:NVIE_001330"/>
<dbReference type="AlphaFoldDB" id="A0A060HL45"/>
<name>A0A060HL45_9ARCH</name>
<dbReference type="OrthoDB" id="12104at2157"/>
<sequence length="274" mass="30046">MSEEKLAFVGKQVKDIYGTFIGKVVGIITEIDGEIESVGVDCGSAGIKQLPYEQLVVQGDFVFFIPKWRLEAQKLIRQKSLTLKRMKALHEIVAENDGMKEDAELVSIKYEKKLGEINEAEKAVSDKLTARLAELDAEAKQVKAVLFDAKLQFRSNEMKEETYQQVKINTDELVEHINNERTEIGNVRAKLSGLTLESITADAATITTTEAPVDSTPSTTESAPQPAASQAEPVTANTAPAEEKPITVTASDNNSNSNNNEGHDAAWLNQVIQQ</sequence>
<keyword evidence="1" id="KW-0175">Coiled coil</keyword>
<feature type="coiled-coil region" evidence="1">
    <location>
        <begin position="118"/>
        <end position="145"/>
    </location>
</feature>
<keyword evidence="4" id="KW-0132">Cell division</keyword>
<evidence type="ECO:0000256" key="1">
    <source>
        <dbReference type="SAM" id="Coils"/>
    </source>
</evidence>
<dbReference type="GO" id="GO:0051301">
    <property type="term" value="P:cell division"/>
    <property type="evidence" value="ECO:0007669"/>
    <property type="project" value="UniProtKB-KW"/>
</dbReference>
<feature type="region of interest" description="Disordered" evidence="2">
    <location>
        <begin position="207"/>
        <end position="274"/>
    </location>
</feature>